<dbReference type="Gene3D" id="3.30.43.10">
    <property type="entry name" value="Uridine Diphospho-n-acetylenolpyruvylglucosamine Reductase, domain 2"/>
    <property type="match status" value="1"/>
</dbReference>
<evidence type="ECO:0000313" key="4">
    <source>
        <dbReference type="Proteomes" id="UP000037460"/>
    </source>
</evidence>
<dbReference type="PIRSF" id="PIRSF000136">
    <property type="entry name" value="LGO_GLO"/>
    <property type="match status" value="1"/>
</dbReference>
<feature type="domain" description="FAD-binding PCMH-type" evidence="2">
    <location>
        <begin position="20"/>
        <end position="190"/>
    </location>
</feature>
<name>A0A0M0JLT5_9EUKA</name>
<dbReference type="GO" id="GO:0016633">
    <property type="term" value="F:galactonolactone dehydrogenase activity"/>
    <property type="evidence" value="ECO:0007669"/>
    <property type="project" value="InterPro"/>
</dbReference>
<dbReference type="Pfam" id="PF04030">
    <property type="entry name" value="ALO"/>
    <property type="match status" value="1"/>
</dbReference>
<dbReference type="PROSITE" id="PS51387">
    <property type="entry name" value="FAD_PCMH"/>
    <property type="match status" value="1"/>
</dbReference>
<dbReference type="InterPro" id="IPR006094">
    <property type="entry name" value="Oxid_FAD_bind_N"/>
</dbReference>
<dbReference type="GO" id="GO:0003885">
    <property type="term" value="F:D-arabinono-1,4-lactone oxidase activity"/>
    <property type="evidence" value="ECO:0007669"/>
    <property type="project" value="InterPro"/>
</dbReference>
<dbReference type="PANTHER" id="PTHR43762:SF1">
    <property type="entry name" value="D-ARABINONO-1,4-LACTONE OXIDASE"/>
    <property type="match status" value="1"/>
</dbReference>
<evidence type="ECO:0000259" key="2">
    <source>
        <dbReference type="PROSITE" id="PS51387"/>
    </source>
</evidence>
<dbReference type="GO" id="GO:0071949">
    <property type="term" value="F:FAD binding"/>
    <property type="evidence" value="ECO:0007669"/>
    <property type="project" value="InterPro"/>
</dbReference>
<dbReference type="InterPro" id="IPR016167">
    <property type="entry name" value="FAD-bd_PCMH_sub1"/>
</dbReference>
<dbReference type="Pfam" id="PF01565">
    <property type="entry name" value="FAD_binding_4"/>
    <property type="match status" value="1"/>
</dbReference>
<dbReference type="EMBL" id="JWZX01002704">
    <property type="protein sequence ID" value="KOO27531.1"/>
    <property type="molecule type" value="Genomic_DNA"/>
</dbReference>
<dbReference type="InterPro" id="IPR007173">
    <property type="entry name" value="ALO_C"/>
</dbReference>
<dbReference type="AlphaFoldDB" id="A0A0M0JLT5"/>
<protein>
    <submittedName>
        <fullName evidence="3">L-galactono-1,4-lactone dehydrogenase</fullName>
    </submittedName>
</protein>
<gene>
    <name evidence="3" type="ORF">Ctob_009651</name>
</gene>
<dbReference type="GO" id="GO:0016020">
    <property type="term" value="C:membrane"/>
    <property type="evidence" value="ECO:0007669"/>
    <property type="project" value="InterPro"/>
</dbReference>
<comment type="caution">
    <text evidence="3">The sequence shown here is derived from an EMBL/GenBank/DDBJ whole genome shotgun (WGS) entry which is preliminary data.</text>
</comment>
<dbReference type="InterPro" id="IPR010029">
    <property type="entry name" value="GL_DH"/>
</dbReference>
<proteinExistence type="predicted"/>
<dbReference type="PANTHER" id="PTHR43762">
    <property type="entry name" value="L-GULONOLACTONE OXIDASE"/>
    <property type="match status" value="1"/>
</dbReference>
<evidence type="ECO:0000256" key="1">
    <source>
        <dbReference type="ARBA" id="ARBA00023002"/>
    </source>
</evidence>
<keyword evidence="4" id="KW-1185">Reference proteome</keyword>
<dbReference type="InterPro" id="IPR036318">
    <property type="entry name" value="FAD-bd_PCMH-like_sf"/>
</dbReference>
<organism evidence="3 4">
    <name type="scientific">Chrysochromulina tobinii</name>
    <dbReference type="NCBI Taxonomy" id="1460289"/>
    <lineage>
        <taxon>Eukaryota</taxon>
        <taxon>Haptista</taxon>
        <taxon>Haptophyta</taxon>
        <taxon>Prymnesiophyceae</taxon>
        <taxon>Prymnesiales</taxon>
        <taxon>Chrysochromulinaceae</taxon>
        <taxon>Chrysochromulina</taxon>
    </lineage>
</organism>
<keyword evidence="1" id="KW-0560">Oxidoreductase</keyword>
<dbReference type="NCBIfam" id="TIGR01676">
    <property type="entry name" value="GLDHase"/>
    <property type="match status" value="1"/>
</dbReference>
<reference evidence="4" key="1">
    <citation type="journal article" date="2015" name="PLoS Genet.">
        <title>Genome Sequence and Transcriptome Analyses of Chrysochromulina tobin: Metabolic Tools for Enhanced Algal Fitness in the Prominent Order Prymnesiales (Haptophyceae).</title>
        <authorList>
            <person name="Hovde B.T."/>
            <person name="Deodato C.R."/>
            <person name="Hunsperger H.M."/>
            <person name="Ryken S.A."/>
            <person name="Yost W."/>
            <person name="Jha R.K."/>
            <person name="Patterson J."/>
            <person name="Monnat R.J. Jr."/>
            <person name="Barlow S.B."/>
            <person name="Starkenburg S.R."/>
            <person name="Cattolico R.A."/>
        </authorList>
    </citation>
    <scope>NUCLEOTIDE SEQUENCE</scope>
    <source>
        <strain evidence="4">CCMP291</strain>
    </source>
</reference>
<dbReference type="Proteomes" id="UP000037460">
    <property type="component" value="Unassembled WGS sequence"/>
</dbReference>
<evidence type="ECO:0000313" key="3">
    <source>
        <dbReference type="EMBL" id="KOO27531.1"/>
    </source>
</evidence>
<dbReference type="InterPro" id="IPR016169">
    <property type="entry name" value="FAD-bd_PCMH_sub2"/>
</dbReference>
<sequence>MALKAESEADVRIENWSGTHTASPSLYFQPDTPSAVERIVALAHAAGARLRVVGSKISPNGIGLSDEAMLDMAQLDAVLSVDVANRTATVQAGVRVREVVEALRPHGLTLQNYASIAEQQIGGFLQVGAHGTGAGVPPVDEQVIRMVLQTPALGRLELSPTHNPALFHLAKVGLGWLGVVTEVTLQCVPAHKLLQHTFVLTRQEVVERHLDNLRHQHMRYMWLPHTDTVVVVTCDPIVEGMALPPPPTTSESDATRPLRELLLASSAALGKPVAAARAAEMSFAQLRDELLALAPLEREHVIRVNRAEAAFWKQSEGYRVDWSDKLLGFECGGQQWVSEICFPCGTLARPDGNDLRYMRDLLALIEPSDLPTPAPIEQRWTRSSSARMSPAHSEQADDIFSWVGIIMYLPTQDAEQREAITRRFAQYNALCRDKLWPVYGAHQHWAKIEMPESADELTHLRRRLAARFPLAELNQAKRELDPKGILGNTLVDSLLLETPNTASSAAAA</sequence>
<dbReference type="Gene3D" id="3.30.465.10">
    <property type="match status" value="1"/>
</dbReference>
<dbReference type="InterPro" id="IPR010031">
    <property type="entry name" value="FAD_lactone_oxidase-like"/>
</dbReference>
<dbReference type="OrthoDB" id="610608at2759"/>
<dbReference type="InterPro" id="IPR016166">
    <property type="entry name" value="FAD-bd_PCMH"/>
</dbReference>
<accession>A0A0M0JLT5</accession>
<dbReference type="SUPFAM" id="SSF56176">
    <property type="entry name" value="FAD-binding/transporter-associated domain-like"/>
    <property type="match status" value="1"/>
</dbReference>